<gene>
    <name evidence="2" type="ORF">GMARGA_LOCUS28835</name>
</gene>
<feature type="region of interest" description="Disordered" evidence="1">
    <location>
        <begin position="1"/>
        <end position="21"/>
    </location>
</feature>
<evidence type="ECO:0000256" key="1">
    <source>
        <dbReference type="SAM" id="MobiDB-lite"/>
    </source>
</evidence>
<reference evidence="2 3" key="1">
    <citation type="submission" date="2021-06" db="EMBL/GenBank/DDBJ databases">
        <authorList>
            <person name="Kallberg Y."/>
            <person name="Tangrot J."/>
            <person name="Rosling A."/>
        </authorList>
    </citation>
    <scope>NUCLEOTIDE SEQUENCE [LARGE SCALE GENOMIC DNA]</scope>
    <source>
        <strain evidence="2 3">120-4 pot B 10/14</strain>
    </source>
</reference>
<evidence type="ECO:0000313" key="2">
    <source>
        <dbReference type="EMBL" id="CAG8825413.1"/>
    </source>
</evidence>
<accession>A0ABN7WD85</accession>
<keyword evidence="3" id="KW-1185">Reference proteome</keyword>
<sequence>MQASSKQASNPPCPEPDLSTTLPTMASQQTELITNLGQIQLPIPQIEQLPAPNDKFPRPYTKVPILVLESITICSEKTLEEIEIDPNLDTALAILTIKLDSLPKTYSQVISSSQTP</sequence>
<evidence type="ECO:0000313" key="3">
    <source>
        <dbReference type="Proteomes" id="UP000789901"/>
    </source>
</evidence>
<comment type="caution">
    <text evidence="2">The sequence shown here is derived from an EMBL/GenBank/DDBJ whole genome shotgun (WGS) entry which is preliminary data.</text>
</comment>
<dbReference type="EMBL" id="CAJVQB010037650">
    <property type="protein sequence ID" value="CAG8825413.1"/>
    <property type="molecule type" value="Genomic_DNA"/>
</dbReference>
<feature type="compositionally biased region" description="Polar residues" evidence="1">
    <location>
        <begin position="1"/>
        <end position="10"/>
    </location>
</feature>
<proteinExistence type="predicted"/>
<dbReference type="Proteomes" id="UP000789901">
    <property type="component" value="Unassembled WGS sequence"/>
</dbReference>
<name>A0ABN7WD85_GIGMA</name>
<protein>
    <submittedName>
        <fullName evidence="2">19477_t:CDS:1</fullName>
    </submittedName>
</protein>
<organism evidence="2 3">
    <name type="scientific">Gigaspora margarita</name>
    <dbReference type="NCBI Taxonomy" id="4874"/>
    <lineage>
        <taxon>Eukaryota</taxon>
        <taxon>Fungi</taxon>
        <taxon>Fungi incertae sedis</taxon>
        <taxon>Mucoromycota</taxon>
        <taxon>Glomeromycotina</taxon>
        <taxon>Glomeromycetes</taxon>
        <taxon>Diversisporales</taxon>
        <taxon>Gigasporaceae</taxon>
        <taxon>Gigaspora</taxon>
    </lineage>
</organism>